<protein>
    <submittedName>
        <fullName evidence="1">Uncharacterized protein</fullName>
    </submittedName>
</protein>
<keyword evidence="2" id="KW-1185">Reference proteome</keyword>
<evidence type="ECO:0000313" key="1">
    <source>
        <dbReference type="EMBL" id="MDG0809865.1"/>
    </source>
</evidence>
<proteinExistence type="predicted"/>
<reference evidence="1" key="1">
    <citation type="submission" date="2022-10" db="EMBL/GenBank/DDBJ databases">
        <title>Comparative genomic analysis of Cohnella hashimotonis sp. nov., isolated from the International Space Station.</title>
        <authorList>
            <person name="Simpson A."/>
            <person name="Venkateswaran K."/>
        </authorList>
    </citation>
    <scope>NUCLEOTIDE SEQUENCE</scope>
    <source>
        <strain evidence="1">DSM 28161</strain>
    </source>
</reference>
<dbReference type="AlphaFoldDB" id="A0A9X4KS20"/>
<name>A0A9X4KS20_9BACL</name>
<organism evidence="1 2">
    <name type="scientific">Cohnella rhizosphaerae</name>
    <dbReference type="NCBI Taxonomy" id="1457232"/>
    <lineage>
        <taxon>Bacteria</taxon>
        <taxon>Bacillati</taxon>
        <taxon>Bacillota</taxon>
        <taxon>Bacilli</taxon>
        <taxon>Bacillales</taxon>
        <taxon>Paenibacillaceae</taxon>
        <taxon>Cohnella</taxon>
    </lineage>
</organism>
<gene>
    <name evidence="1" type="ORF">OMP40_11340</name>
</gene>
<dbReference type="Proteomes" id="UP001153404">
    <property type="component" value="Unassembled WGS sequence"/>
</dbReference>
<accession>A0A9X4KS20</accession>
<evidence type="ECO:0000313" key="2">
    <source>
        <dbReference type="Proteomes" id="UP001153404"/>
    </source>
</evidence>
<dbReference type="RefSeq" id="WP_277531387.1">
    <property type="nucleotide sequence ID" value="NZ_JAPDIA010000003.1"/>
</dbReference>
<dbReference type="EMBL" id="JAPDIA010000003">
    <property type="protein sequence ID" value="MDG0809865.1"/>
    <property type="molecule type" value="Genomic_DNA"/>
</dbReference>
<sequence length="144" mass="16122">MSVQMTARMTARTFEPPSLSANRLPSITVRRLEVFIVPLDDGTRAGYRVHLLLATDAGPLAAELALEAREKPADWVTWSYRLRKVVHTDCRDDIALERALGDRGSFHCRLVRAALQPFKDGQKPALLNTRATLIELASSYICLF</sequence>
<comment type="caution">
    <text evidence="1">The sequence shown here is derived from an EMBL/GenBank/DDBJ whole genome shotgun (WGS) entry which is preliminary data.</text>
</comment>